<dbReference type="InterPro" id="IPR057733">
    <property type="entry name" value="UBE2O-like_SH3-B"/>
</dbReference>
<proteinExistence type="predicted"/>
<name>A0AAN8VFL0_9MAGN</name>
<organism evidence="8 9">
    <name type="scientific">Dillenia turbinata</name>
    <dbReference type="NCBI Taxonomy" id="194707"/>
    <lineage>
        <taxon>Eukaryota</taxon>
        <taxon>Viridiplantae</taxon>
        <taxon>Streptophyta</taxon>
        <taxon>Embryophyta</taxon>
        <taxon>Tracheophyta</taxon>
        <taxon>Spermatophyta</taxon>
        <taxon>Magnoliopsida</taxon>
        <taxon>eudicotyledons</taxon>
        <taxon>Gunneridae</taxon>
        <taxon>Pentapetalae</taxon>
        <taxon>Dilleniales</taxon>
        <taxon>Dilleniaceae</taxon>
        <taxon>Dillenia</taxon>
    </lineage>
</organism>
<dbReference type="InterPro" id="IPR016135">
    <property type="entry name" value="UBQ-conjugating_enzyme/RWD"/>
</dbReference>
<evidence type="ECO:0000256" key="3">
    <source>
        <dbReference type="ARBA" id="ARBA00022741"/>
    </source>
</evidence>
<keyword evidence="2" id="KW-0808">Transferase</keyword>
<dbReference type="Pfam" id="PF23046">
    <property type="entry name" value="tSH3-B_UBE2O"/>
    <property type="match status" value="1"/>
</dbReference>
<keyword evidence="4" id="KW-0833">Ubl conjugation pathway</keyword>
<dbReference type="Pfam" id="PF23043">
    <property type="entry name" value="SH3-B_UBE2O"/>
    <property type="match status" value="1"/>
</dbReference>
<comment type="caution">
    <text evidence="8">The sequence shown here is derived from an EMBL/GenBank/DDBJ whole genome shotgun (WGS) entry which is preliminary data.</text>
</comment>
<evidence type="ECO:0000313" key="8">
    <source>
        <dbReference type="EMBL" id="KAK6932574.1"/>
    </source>
</evidence>
<protein>
    <recommendedName>
        <fullName evidence="1">E2 ubiquitin-conjugating enzyme</fullName>
        <ecNumber evidence="1">2.3.2.23</ecNumber>
    </recommendedName>
</protein>
<keyword evidence="3" id="KW-0547">Nucleotide-binding</keyword>
<evidence type="ECO:0000256" key="1">
    <source>
        <dbReference type="ARBA" id="ARBA00012486"/>
    </source>
</evidence>
<dbReference type="GO" id="GO:0061631">
    <property type="term" value="F:ubiquitin conjugating enzyme activity"/>
    <property type="evidence" value="ECO:0007669"/>
    <property type="project" value="UniProtKB-EC"/>
</dbReference>
<dbReference type="PANTHER" id="PTHR46116">
    <property type="entry name" value="(E3-INDEPENDENT) E2 UBIQUITIN-CONJUGATING ENZYME"/>
    <property type="match status" value="1"/>
</dbReference>
<feature type="domain" description="UBC core" evidence="7">
    <location>
        <begin position="678"/>
        <end position="838"/>
    </location>
</feature>
<dbReference type="FunFam" id="3.10.110.10:FF:000028">
    <property type="entry name" value="Probable ubiquitin-conjugating enzyme E2 23"/>
    <property type="match status" value="1"/>
</dbReference>
<keyword evidence="5" id="KW-0067">ATP-binding</keyword>
<dbReference type="AlphaFoldDB" id="A0AAN8VFL0"/>
<dbReference type="EMBL" id="JBAMMX010000010">
    <property type="protein sequence ID" value="KAK6932574.1"/>
    <property type="molecule type" value="Genomic_DNA"/>
</dbReference>
<dbReference type="InterPro" id="IPR000608">
    <property type="entry name" value="UBC"/>
</dbReference>
<evidence type="ECO:0000256" key="4">
    <source>
        <dbReference type="ARBA" id="ARBA00022786"/>
    </source>
</evidence>
<feature type="region of interest" description="Disordered" evidence="6">
    <location>
        <begin position="616"/>
        <end position="645"/>
    </location>
</feature>
<evidence type="ECO:0000256" key="6">
    <source>
        <dbReference type="SAM" id="MobiDB-lite"/>
    </source>
</evidence>
<dbReference type="SUPFAM" id="SSF54495">
    <property type="entry name" value="UBC-like"/>
    <property type="match status" value="1"/>
</dbReference>
<dbReference type="PANTHER" id="PTHR46116:SF15">
    <property type="entry name" value="(E3-INDEPENDENT) E2 UBIQUITIN-CONJUGATING ENZYME"/>
    <property type="match status" value="1"/>
</dbReference>
<accession>A0AAN8VFL0</accession>
<feature type="compositionally biased region" description="Basic and acidic residues" evidence="6">
    <location>
        <begin position="616"/>
        <end position="625"/>
    </location>
</feature>
<dbReference type="Pfam" id="PF23044">
    <property type="entry name" value="SH3-C_UBE2O"/>
    <property type="match status" value="1"/>
</dbReference>
<gene>
    <name evidence="8" type="ORF">RJ641_002198</name>
</gene>
<dbReference type="Gene3D" id="3.10.110.10">
    <property type="entry name" value="Ubiquitin Conjugating Enzyme"/>
    <property type="match status" value="1"/>
</dbReference>
<dbReference type="CDD" id="cd23837">
    <property type="entry name" value="UBCc_UBE2O"/>
    <property type="match status" value="1"/>
</dbReference>
<dbReference type="InterPro" id="IPR057734">
    <property type="entry name" value="UBE2O-like_SH3-C"/>
</dbReference>
<evidence type="ECO:0000259" key="7">
    <source>
        <dbReference type="PROSITE" id="PS50127"/>
    </source>
</evidence>
<dbReference type="Pfam" id="PF00179">
    <property type="entry name" value="UQ_con"/>
    <property type="match status" value="1"/>
</dbReference>
<keyword evidence="9" id="KW-1185">Reference proteome</keyword>
<reference evidence="8 9" key="1">
    <citation type="submission" date="2023-12" db="EMBL/GenBank/DDBJ databases">
        <title>A high-quality genome assembly for Dillenia turbinata (Dilleniales).</title>
        <authorList>
            <person name="Chanderbali A."/>
        </authorList>
    </citation>
    <scope>NUCLEOTIDE SEQUENCE [LARGE SCALE GENOMIC DNA]</scope>
    <source>
        <strain evidence="8">LSX21</strain>
        <tissue evidence="8">Leaf</tissue>
    </source>
</reference>
<evidence type="ECO:0000256" key="2">
    <source>
        <dbReference type="ARBA" id="ARBA00022679"/>
    </source>
</evidence>
<dbReference type="PROSITE" id="PS50127">
    <property type="entry name" value="UBC_2"/>
    <property type="match status" value="1"/>
</dbReference>
<dbReference type="SMART" id="SM00212">
    <property type="entry name" value="UBCc"/>
    <property type="match status" value="1"/>
</dbReference>
<feature type="compositionally biased region" description="Acidic residues" evidence="6">
    <location>
        <begin position="626"/>
        <end position="635"/>
    </location>
</feature>
<dbReference type="Proteomes" id="UP001370490">
    <property type="component" value="Unassembled WGS sequence"/>
</dbReference>
<feature type="compositionally biased region" description="Polar residues" evidence="6">
    <location>
        <begin position="636"/>
        <end position="645"/>
    </location>
</feature>
<evidence type="ECO:0000313" key="9">
    <source>
        <dbReference type="Proteomes" id="UP001370490"/>
    </source>
</evidence>
<sequence>MDIFLSDSDCESFTESSSIDDQDDTESIFGGQAQSILSSLEETIGKIDDFLSFERGFVHGDIVSSTNDPSGQMGKVVEIEMLVNLEDVHGKVIKDVNTKELTKIRSISVGDFVVHGPWLGRVNKVMDRVTILFDDGTKSEFVVEDQEKVVPISPDLLEDPQYPYYPGQRVQIKQSAASKSARWLCGTWKEVRDQGTVCAVEAGWLCVNWLTSALLGSNFSLPAPPSMLDAKSITLLSCFSHATWQLGDWCLRTVSNHEEVKEQNFLNGPIGHNVSEKGFKRRDLNSNLKELFVIAKTKTKVDVLWQDGSCSIGLDSQSLSPVSVVNDYEFLPAQFVLEKGTCDDQHASSGQKWGIVRRVDAKERTVNVRWSTSLENHANEVKRAWIEETVSAYELVEHPDYSFYLGEVVFMLIGQADGQICKDPENLELCRGDNVDLKNNFSNMEWNTYSSEFYLSCIGNVMGLKDGYIEVKWARGVISKVAPYEIFRMDKYDGSAATSILPELNNDELNEETVELEKQAFHHKGEEILEFGSVGEGCKKCLKDSTAFFCPQSAIRFFKGIAASLFGSLGPTRTSDQASLSSIPENLNGYRVPHEEFLESRNVCSEETLLLDHDIEKVGEEKSTEQVEEALDNEEPSLSSGSNSPKQFRQFDMVTDCSDHHFVNGAGKGLPVSQVKRGWLRKVQQEWNILQNDLPDTIYVRAYEDRMDLLRAAIVGSPGTPYHDALFFFDIFLPPDFPHEPPMVHYISGGLRVNPNLYESGKVCLSLLNTWTGTGSEVWNPGESTILQVLLSLQALVLNEKPYFNEAGYDMQVGRVEGEKNSISYNENAFLLTCKSMLYVLQKPPKHFEALVEEHFSQRAQLILSACKAYMEGAAVGFAFGNKDAVQDNKLESSKGFKLMLAKLFDKLIAAFDKKGIDCSQFIASEI</sequence>
<evidence type="ECO:0000256" key="5">
    <source>
        <dbReference type="ARBA" id="ARBA00022840"/>
    </source>
</evidence>
<dbReference type="GO" id="GO:0005524">
    <property type="term" value="F:ATP binding"/>
    <property type="evidence" value="ECO:0007669"/>
    <property type="project" value="UniProtKB-KW"/>
</dbReference>
<dbReference type="InterPro" id="IPR057735">
    <property type="entry name" value="UBE2O-like_tSH3-B"/>
</dbReference>
<dbReference type="EC" id="2.3.2.23" evidence="1"/>